<feature type="non-terminal residue" evidence="2">
    <location>
        <position position="1"/>
    </location>
</feature>
<comment type="caution">
    <text evidence="2">The sequence shown here is derived from an EMBL/GenBank/DDBJ whole genome shotgun (WGS) entry which is preliminary data.</text>
</comment>
<evidence type="ECO:0008006" key="3">
    <source>
        <dbReference type="Google" id="ProtNLM"/>
    </source>
</evidence>
<dbReference type="AlphaFoldDB" id="X1NCB6"/>
<proteinExistence type="predicted"/>
<organism evidence="2">
    <name type="scientific">marine sediment metagenome</name>
    <dbReference type="NCBI Taxonomy" id="412755"/>
    <lineage>
        <taxon>unclassified sequences</taxon>
        <taxon>metagenomes</taxon>
        <taxon>ecological metagenomes</taxon>
    </lineage>
</organism>
<sequence length="59" mass="7004">IGMGILLRSISILVIFIPAFIVFDLVWIKLEEKNIRKKFGNKYANYQKNTPFFIPNHFF</sequence>
<reference evidence="2" key="1">
    <citation type="journal article" date="2014" name="Front. Microbiol.">
        <title>High frequency of phylogenetically diverse reductive dehalogenase-homologous genes in deep subseafloor sedimentary metagenomes.</title>
        <authorList>
            <person name="Kawai M."/>
            <person name="Futagami T."/>
            <person name="Toyoda A."/>
            <person name="Takaki Y."/>
            <person name="Nishi S."/>
            <person name="Hori S."/>
            <person name="Arai W."/>
            <person name="Tsubouchi T."/>
            <person name="Morono Y."/>
            <person name="Uchiyama I."/>
            <person name="Ito T."/>
            <person name="Fujiyama A."/>
            <person name="Inagaki F."/>
            <person name="Takami H."/>
        </authorList>
    </citation>
    <scope>NUCLEOTIDE SEQUENCE</scope>
    <source>
        <strain evidence="2">Expedition CK06-06</strain>
    </source>
</reference>
<evidence type="ECO:0000256" key="1">
    <source>
        <dbReference type="SAM" id="Phobius"/>
    </source>
</evidence>
<accession>X1NCB6</accession>
<feature type="transmembrane region" description="Helical" evidence="1">
    <location>
        <begin position="6"/>
        <end position="28"/>
    </location>
</feature>
<evidence type="ECO:0000313" key="2">
    <source>
        <dbReference type="EMBL" id="GAI41657.1"/>
    </source>
</evidence>
<protein>
    <recommendedName>
        <fullName evidence="3">Steroid 5-alpha reductase C-terminal domain-containing protein</fullName>
    </recommendedName>
</protein>
<dbReference type="EMBL" id="BARV01033110">
    <property type="protein sequence ID" value="GAI41657.1"/>
    <property type="molecule type" value="Genomic_DNA"/>
</dbReference>
<keyword evidence="1" id="KW-0812">Transmembrane</keyword>
<keyword evidence="1" id="KW-1133">Transmembrane helix</keyword>
<gene>
    <name evidence="2" type="ORF">S06H3_52104</name>
</gene>
<name>X1NCB6_9ZZZZ</name>
<dbReference type="Gene3D" id="1.20.120.1630">
    <property type="match status" value="1"/>
</dbReference>
<keyword evidence="1" id="KW-0472">Membrane</keyword>